<reference evidence="5 6" key="1">
    <citation type="journal article" date="2009" name="Stand. Genomic Sci.">
        <title>Complete genome sequence of Beutenbergia cavernae type strain (HKI 0122).</title>
        <authorList>
            <person name="Land M."/>
            <person name="Pukall R."/>
            <person name="Abt B."/>
            <person name="Goker M."/>
            <person name="Rohde M."/>
            <person name="Glavina Del Rio T."/>
            <person name="Tice H."/>
            <person name="Copeland A."/>
            <person name="Cheng J.F."/>
            <person name="Lucas S."/>
            <person name="Chen F."/>
            <person name="Nolan M."/>
            <person name="Bruce D."/>
            <person name="Goodwin L."/>
            <person name="Pitluck S."/>
            <person name="Ivanova N."/>
            <person name="Mavromatis K."/>
            <person name="Ovchinnikova G."/>
            <person name="Pati A."/>
            <person name="Chen A."/>
            <person name="Palaniappan K."/>
            <person name="Hauser L."/>
            <person name="Chang Y.J."/>
            <person name="Jefferies C.C."/>
            <person name="Saunders E."/>
            <person name="Brettin T."/>
            <person name="Detter J.C."/>
            <person name="Han C."/>
            <person name="Chain P."/>
            <person name="Bristow J."/>
            <person name="Eisen J.A."/>
            <person name="Markowitz V."/>
            <person name="Hugenholtz P."/>
            <person name="Kyrpides N.C."/>
            <person name="Klenk H.P."/>
            <person name="Lapidus A."/>
        </authorList>
    </citation>
    <scope>NUCLEOTIDE SEQUENCE [LARGE SCALE GENOMIC DNA]</scope>
    <source>
        <strain evidence="6">ATCC BAA-8 / DSM 12333 / NBRC 16432</strain>
    </source>
</reference>
<dbReference type="EC" id="2.7.1.31" evidence="5"/>
<dbReference type="STRING" id="471853.Bcav_2863"/>
<dbReference type="OrthoDB" id="9774290at2"/>
<evidence type="ECO:0000256" key="1">
    <source>
        <dbReference type="ARBA" id="ARBA00006284"/>
    </source>
</evidence>
<sequence>MSDDDPTRSVPRVVVAPDSFKGSLAAADVAAAMADGVRSARSDADVVACPMADGGEGTLDALLASWGVAPRAVDAPDALGRPGRARYGISADGRLGVLELAEASGLPTVADVAPRPRDADTTGSGVVARALLDAGVAEILVCLGGSASTDGGSGLLRGLGVRLLDDDGAELPPGGGGLARLAAVDDAALHPRARAVRWRLAVDVTNPLLGPAGAAAVYGPQKGAAPDDVAALDAALARWAAVIGADPAVPGTGAAGGVPAGLLGVLGADCVEITAGGLLVAEAVGLPVLLTGADLVLTGEGALDDQSVQGKVVGTIAELAGGHVPVVAIAGRVELDAGAVARAGLTAAFSIAPGPVPLETLLPRTAELVRETAAHVARLALR</sequence>
<keyword evidence="2 4" id="KW-0808">Transferase</keyword>
<dbReference type="GO" id="GO:0008887">
    <property type="term" value="F:glycerate kinase activity"/>
    <property type="evidence" value="ECO:0007669"/>
    <property type="project" value="UniProtKB-UniRule"/>
</dbReference>
<dbReference type="AlphaFoldDB" id="C5BYZ3"/>
<dbReference type="KEGG" id="bcv:Bcav_2863"/>
<dbReference type="EMBL" id="CP001618">
    <property type="protein sequence ID" value="ACQ81108.1"/>
    <property type="molecule type" value="Genomic_DNA"/>
</dbReference>
<dbReference type="InterPro" id="IPR018193">
    <property type="entry name" value="Glyc_kinase_flavodox-like_fold"/>
</dbReference>
<evidence type="ECO:0000313" key="6">
    <source>
        <dbReference type="Proteomes" id="UP000007962"/>
    </source>
</evidence>
<organism evidence="5 6">
    <name type="scientific">Beutenbergia cavernae (strain ATCC BAA-8 / DSM 12333 / CCUG 43141 / JCM 11478 / NBRC 16432 / NCIMB 13614 / HKI 0122)</name>
    <dbReference type="NCBI Taxonomy" id="471853"/>
    <lineage>
        <taxon>Bacteria</taxon>
        <taxon>Bacillati</taxon>
        <taxon>Actinomycetota</taxon>
        <taxon>Actinomycetes</taxon>
        <taxon>Micrococcales</taxon>
        <taxon>Beutenbergiaceae</taxon>
        <taxon>Beutenbergia</taxon>
    </lineage>
</organism>
<dbReference type="InterPro" id="IPR036129">
    <property type="entry name" value="Glycerate_kinase_sf"/>
</dbReference>
<dbReference type="Pfam" id="PF02595">
    <property type="entry name" value="Gly_kinase"/>
    <property type="match status" value="1"/>
</dbReference>
<evidence type="ECO:0000256" key="4">
    <source>
        <dbReference type="PIRNR" id="PIRNR006078"/>
    </source>
</evidence>
<dbReference type="Gene3D" id="3.40.50.10350">
    <property type="entry name" value="Glycerate kinase, domain 1"/>
    <property type="match status" value="1"/>
</dbReference>
<dbReference type="InterPro" id="IPR004381">
    <property type="entry name" value="Glycerate_kinase"/>
</dbReference>
<keyword evidence="3 4" id="KW-0418">Kinase</keyword>
<dbReference type="InterPro" id="IPR018197">
    <property type="entry name" value="Glycerate_kinase_RE-like"/>
</dbReference>
<dbReference type="HOGENOM" id="CLU_028255_0_1_11"/>
<dbReference type="PIRSF" id="PIRSF006078">
    <property type="entry name" value="GlxK"/>
    <property type="match status" value="1"/>
</dbReference>
<dbReference type="RefSeq" id="WP_015883348.1">
    <property type="nucleotide sequence ID" value="NC_012669.1"/>
</dbReference>
<evidence type="ECO:0000313" key="5">
    <source>
        <dbReference type="EMBL" id="ACQ81108.1"/>
    </source>
</evidence>
<accession>C5BYZ3</accession>
<evidence type="ECO:0000256" key="3">
    <source>
        <dbReference type="ARBA" id="ARBA00022777"/>
    </source>
</evidence>
<comment type="similarity">
    <text evidence="1 4">Belongs to the glycerate kinase type-1 family.</text>
</comment>
<dbReference type="GO" id="GO:0031388">
    <property type="term" value="P:organic acid phosphorylation"/>
    <property type="evidence" value="ECO:0007669"/>
    <property type="project" value="UniProtKB-UniRule"/>
</dbReference>
<name>C5BYZ3_BEUC1</name>
<dbReference type="PANTHER" id="PTHR21599:SF0">
    <property type="entry name" value="GLYCERATE KINASE"/>
    <property type="match status" value="1"/>
</dbReference>
<dbReference type="SUPFAM" id="SSF110738">
    <property type="entry name" value="Glycerate kinase I"/>
    <property type="match status" value="1"/>
</dbReference>
<evidence type="ECO:0000256" key="2">
    <source>
        <dbReference type="ARBA" id="ARBA00022679"/>
    </source>
</evidence>
<dbReference type="eggNOG" id="COG1929">
    <property type="taxonomic scope" value="Bacteria"/>
</dbReference>
<gene>
    <name evidence="5" type="ordered locus">Bcav_2863</name>
</gene>
<dbReference type="Gene3D" id="3.90.1510.10">
    <property type="entry name" value="Glycerate kinase, domain 2"/>
    <property type="match status" value="1"/>
</dbReference>
<dbReference type="PANTHER" id="PTHR21599">
    <property type="entry name" value="GLYCERATE KINASE"/>
    <property type="match status" value="1"/>
</dbReference>
<dbReference type="Proteomes" id="UP000007962">
    <property type="component" value="Chromosome"/>
</dbReference>
<dbReference type="NCBIfam" id="TIGR00045">
    <property type="entry name" value="glycerate kinase"/>
    <property type="match status" value="1"/>
</dbReference>
<protein>
    <submittedName>
        <fullName evidence="5">Glycerate kinase</fullName>
        <ecNumber evidence="5">2.7.1.31</ecNumber>
    </submittedName>
</protein>
<proteinExistence type="inferred from homology"/>
<keyword evidence="6" id="KW-1185">Reference proteome</keyword>